<feature type="signal peptide" evidence="9">
    <location>
        <begin position="1"/>
        <end position="21"/>
    </location>
</feature>
<keyword evidence="4" id="KW-0472">Membrane</keyword>
<dbReference type="GO" id="GO:0051894">
    <property type="term" value="P:positive regulation of focal adhesion assembly"/>
    <property type="evidence" value="ECO:0007669"/>
    <property type="project" value="TreeGrafter"/>
</dbReference>
<dbReference type="Proteomes" id="UP000823561">
    <property type="component" value="Chromosome 2"/>
</dbReference>
<dbReference type="GO" id="GO:0007229">
    <property type="term" value="P:integrin-mediated signaling pathway"/>
    <property type="evidence" value="ECO:0007669"/>
    <property type="project" value="TreeGrafter"/>
</dbReference>
<accession>A0AAV6HA30</accession>
<evidence type="ECO:0000256" key="2">
    <source>
        <dbReference type="ARBA" id="ARBA00022475"/>
    </source>
</evidence>
<keyword evidence="5" id="KW-1015">Disulfide bond</keyword>
<evidence type="ECO:0000256" key="6">
    <source>
        <dbReference type="ARBA" id="ARBA00023180"/>
    </source>
</evidence>
<protein>
    <submittedName>
        <fullName evidence="10">Uncharacterized protein</fullName>
    </submittedName>
</protein>
<dbReference type="GO" id="GO:0045121">
    <property type="term" value="C:membrane raft"/>
    <property type="evidence" value="ECO:0007669"/>
    <property type="project" value="TreeGrafter"/>
</dbReference>
<feature type="chain" id="PRO_5043989154" evidence="9">
    <location>
        <begin position="22"/>
        <end position="135"/>
    </location>
</feature>
<keyword evidence="2" id="KW-1003">Cell membrane</keyword>
<evidence type="ECO:0000313" key="10">
    <source>
        <dbReference type="EMBL" id="KAG5284085.1"/>
    </source>
</evidence>
<organism evidence="10 11">
    <name type="scientific">Alosa alosa</name>
    <name type="common">allis shad</name>
    <dbReference type="NCBI Taxonomy" id="278164"/>
    <lineage>
        <taxon>Eukaryota</taxon>
        <taxon>Metazoa</taxon>
        <taxon>Chordata</taxon>
        <taxon>Craniata</taxon>
        <taxon>Vertebrata</taxon>
        <taxon>Euteleostomi</taxon>
        <taxon>Actinopterygii</taxon>
        <taxon>Neopterygii</taxon>
        <taxon>Teleostei</taxon>
        <taxon>Clupei</taxon>
        <taxon>Clupeiformes</taxon>
        <taxon>Clupeoidei</taxon>
        <taxon>Clupeidae</taxon>
        <taxon>Alosa</taxon>
    </lineage>
</organism>
<dbReference type="GO" id="GO:0030334">
    <property type="term" value="P:regulation of cell migration"/>
    <property type="evidence" value="ECO:0007669"/>
    <property type="project" value="InterPro"/>
</dbReference>
<dbReference type="PANTHER" id="PTHR19226">
    <property type="entry name" value="THY-1 MEMBRANE GLYCOPROTEIN"/>
    <property type="match status" value="1"/>
</dbReference>
<dbReference type="GO" id="GO:0005925">
    <property type="term" value="C:focal adhesion"/>
    <property type="evidence" value="ECO:0007669"/>
    <property type="project" value="TreeGrafter"/>
</dbReference>
<comment type="subcellular location">
    <subcellularLocation>
        <location evidence="1">Cell membrane</location>
    </subcellularLocation>
</comment>
<gene>
    <name evidence="10" type="ORF">AALO_G00022800</name>
</gene>
<name>A0AAV6HA30_9TELE</name>
<keyword evidence="8" id="KW-0393">Immunoglobulin domain</keyword>
<keyword evidence="11" id="KW-1185">Reference proteome</keyword>
<dbReference type="GO" id="GO:0005178">
    <property type="term" value="F:integrin binding"/>
    <property type="evidence" value="ECO:0007669"/>
    <property type="project" value="InterPro"/>
</dbReference>
<dbReference type="GO" id="GO:0007155">
    <property type="term" value="P:cell adhesion"/>
    <property type="evidence" value="ECO:0007669"/>
    <property type="project" value="InterPro"/>
</dbReference>
<dbReference type="PANTHER" id="PTHR19226:SF2">
    <property type="entry name" value="THY-1 MEMBRANE GLYCOPROTEIN"/>
    <property type="match status" value="1"/>
</dbReference>
<evidence type="ECO:0000256" key="8">
    <source>
        <dbReference type="ARBA" id="ARBA00023319"/>
    </source>
</evidence>
<keyword evidence="3 9" id="KW-0732">Signal</keyword>
<evidence type="ECO:0000256" key="3">
    <source>
        <dbReference type="ARBA" id="ARBA00022729"/>
    </source>
</evidence>
<evidence type="ECO:0000313" key="11">
    <source>
        <dbReference type="Proteomes" id="UP000823561"/>
    </source>
</evidence>
<sequence>MDARLTAIASLVLVLSTSVTGFWFTPRGPQIYSCLTYTEKNLRVDCEFPATDQIPGPYCEFKQDGKIIGTTYPNTPSYLIPTLEVRRRSNVSLVSPTICRLTWAPMADERSYTYTCRVYQGSSWKENSMAFHQSK</sequence>
<dbReference type="GO" id="GO:0005096">
    <property type="term" value="F:GTPase activator activity"/>
    <property type="evidence" value="ECO:0007669"/>
    <property type="project" value="TreeGrafter"/>
</dbReference>
<reference evidence="10" key="1">
    <citation type="submission" date="2020-10" db="EMBL/GenBank/DDBJ databases">
        <title>Chromosome-scale genome assembly of the Allis shad, Alosa alosa.</title>
        <authorList>
            <person name="Margot Z."/>
            <person name="Christophe K."/>
            <person name="Cabau C."/>
            <person name="Louis A."/>
            <person name="Berthelot C."/>
            <person name="Parey E."/>
            <person name="Roest Crollius H."/>
            <person name="Montfort J."/>
            <person name="Robinson-Rechavi M."/>
            <person name="Bucao C."/>
            <person name="Bouchez O."/>
            <person name="Gislard M."/>
            <person name="Lluch J."/>
            <person name="Milhes M."/>
            <person name="Lampietro C."/>
            <person name="Lopez Roques C."/>
            <person name="Donnadieu C."/>
            <person name="Braasch I."/>
            <person name="Desvignes T."/>
            <person name="Postlethwait J."/>
            <person name="Bobe J."/>
            <person name="Guiguen Y."/>
        </authorList>
    </citation>
    <scope>NUCLEOTIDE SEQUENCE</scope>
    <source>
        <strain evidence="10">M-15738</strain>
        <tissue evidence="10">Blood</tissue>
    </source>
</reference>
<evidence type="ECO:0000256" key="5">
    <source>
        <dbReference type="ARBA" id="ARBA00023157"/>
    </source>
</evidence>
<dbReference type="EMBL" id="JADWDJ010000002">
    <property type="protein sequence ID" value="KAG5284085.1"/>
    <property type="molecule type" value="Genomic_DNA"/>
</dbReference>
<evidence type="ECO:0000256" key="9">
    <source>
        <dbReference type="SAM" id="SignalP"/>
    </source>
</evidence>
<keyword evidence="7" id="KW-0449">Lipoprotein</keyword>
<keyword evidence="6" id="KW-0325">Glycoprotein</keyword>
<evidence type="ECO:0000256" key="7">
    <source>
        <dbReference type="ARBA" id="ARBA00023288"/>
    </source>
</evidence>
<dbReference type="GO" id="GO:0009897">
    <property type="term" value="C:external side of plasma membrane"/>
    <property type="evidence" value="ECO:0007669"/>
    <property type="project" value="TreeGrafter"/>
</dbReference>
<proteinExistence type="predicted"/>
<comment type="caution">
    <text evidence="10">The sequence shown here is derived from an EMBL/GenBank/DDBJ whole genome shotgun (WGS) entry which is preliminary data.</text>
</comment>
<dbReference type="GO" id="GO:0030425">
    <property type="term" value="C:dendrite"/>
    <property type="evidence" value="ECO:0007669"/>
    <property type="project" value="TreeGrafter"/>
</dbReference>
<evidence type="ECO:0000256" key="1">
    <source>
        <dbReference type="ARBA" id="ARBA00004236"/>
    </source>
</evidence>
<dbReference type="InterPro" id="IPR033292">
    <property type="entry name" value="THY1"/>
</dbReference>
<dbReference type="GO" id="GO:0043209">
    <property type="term" value="C:myelin sheath"/>
    <property type="evidence" value="ECO:0007669"/>
    <property type="project" value="TreeGrafter"/>
</dbReference>
<evidence type="ECO:0000256" key="4">
    <source>
        <dbReference type="ARBA" id="ARBA00023136"/>
    </source>
</evidence>
<dbReference type="AlphaFoldDB" id="A0AAV6HA30"/>